<proteinExistence type="inferred from homology"/>
<comment type="similarity">
    <text evidence="1">Belongs to the DNA polymerase type-A family.</text>
</comment>
<dbReference type="EMBL" id="JAAFZH010000004">
    <property type="protein sequence ID" value="NDU95642.1"/>
    <property type="molecule type" value="Genomic_DNA"/>
</dbReference>
<dbReference type="InterPro" id="IPR043502">
    <property type="entry name" value="DNA/RNA_pol_sf"/>
</dbReference>
<dbReference type="SMART" id="SM00482">
    <property type="entry name" value="POLAc"/>
    <property type="match status" value="1"/>
</dbReference>
<dbReference type="InterPro" id="IPR012337">
    <property type="entry name" value="RNaseH-like_sf"/>
</dbReference>
<dbReference type="GO" id="GO:0006261">
    <property type="term" value="P:DNA-templated DNA replication"/>
    <property type="evidence" value="ECO:0007669"/>
    <property type="project" value="InterPro"/>
</dbReference>
<dbReference type="GO" id="GO:0003887">
    <property type="term" value="F:DNA-directed DNA polymerase activity"/>
    <property type="evidence" value="ECO:0007669"/>
    <property type="project" value="UniProtKB-EC"/>
</dbReference>
<evidence type="ECO:0000259" key="6">
    <source>
        <dbReference type="SMART" id="SM00474"/>
    </source>
</evidence>
<dbReference type="SMART" id="SM00474">
    <property type="entry name" value="35EXOc"/>
    <property type="match status" value="1"/>
</dbReference>
<sequence length="655" mass="74273">MTIKYISGQTELNRVCHSLSVLDELAGATKLGMDFEADGLDPYTLHPILLGITDGTTKYVINLLTFEPSHIRQAINKLSSKVLWIAHNMKYDWKLFKVQYGVTMERVWCTQVASQVLYNGMDALRHSLDSVLERHFRVKLDKTARNTFINRDLSEPITDGEINYLCGDLGYLIPLYELQYRKGHELQMPACLDLEMEFLPILAQMELEGIRLDVDAWKQNTRNNARKAEAVHKKILVEVGKLGELFPRALTSEIKKAKKPKQVEDHPFAPISAQPAAKAVSTQLGLFDDAQVVSKKKVAERFNVGSTVQIQALFERCGVNLDSTGEEVLQQYVLNNPASPLAKFIELLLEYRGLIKLVGTYGDKFLEVINPVTGRIHTDFSQAFTDTGRLSSRSPNLQNLPATEEIRSCFIPDSEDYLFVDVDMSGQELRLAASYSQDKMLLASFTEGLDLHSYLAQGSYRIITRDPTLIVSKDVNKKYRGNHKPVLFGVLYGAGPGSIAGTLNIDFDTAKLVYREILRNLPQLAKFQERMKKLSLQTKTVRDGSRYNRIKFFNRFVKKTMEDHQIERQACNFPIQSSGSSMMKEAGIRLARFFKDNNLDCKLKLSVHDEYLVQIPKSQPELGEKIKTIMEEVGSSFLQGVRMESELMVGDHWLH</sequence>
<gene>
    <name evidence="8" type="ORF">GK108_12225</name>
</gene>
<dbReference type="Pfam" id="PF00476">
    <property type="entry name" value="DNA_pol_A"/>
    <property type="match status" value="1"/>
</dbReference>
<feature type="domain" description="3'-5' exonuclease" evidence="6">
    <location>
        <begin position="3"/>
        <end position="184"/>
    </location>
</feature>
<evidence type="ECO:0000256" key="5">
    <source>
        <dbReference type="ARBA" id="ARBA00049244"/>
    </source>
</evidence>
<keyword evidence="4" id="KW-0235">DNA replication</keyword>
<feature type="domain" description="DNA-directed DNA polymerase family A palm" evidence="7">
    <location>
        <begin position="403"/>
        <end position="619"/>
    </location>
</feature>
<dbReference type="EC" id="2.7.7.7" evidence="2"/>
<evidence type="ECO:0000256" key="4">
    <source>
        <dbReference type="ARBA" id="ARBA00022705"/>
    </source>
</evidence>
<dbReference type="Pfam" id="PF01612">
    <property type="entry name" value="DNA_pol_A_exo1"/>
    <property type="match status" value="1"/>
</dbReference>
<dbReference type="InterPro" id="IPR001098">
    <property type="entry name" value="DNA-dir_DNA_pol_A_palm_dom"/>
</dbReference>
<dbReference type="Gene3D" id="1.20.1060.10">
    <property type="entry name" value="Taq DNA Polymerase, Chain T, domain 4"/>
    <property type="match status" value="1"/>
</dbReference>
<dbReference type="RefSeq" id="WP_163948068.1">
    <property type="nucleotide sequence ID" value="NZ_JAAFZH010000004.1"/>
</dbReference>
<dbReference type="InterPro" id="IPR036397">
    <property type="entry name" value="RNaseH_sf"/>
</dbReference>
<name>A0A6L9L8G9_9BACT</name>
<dbReference type="Gene3D" id="3.30.70.370">
    <property type="match status" value="1"/>
</dbReference>
<dbReference type="SUPFAM" id="SSF53098">
    <property type="entry name" value="Ribonuclease H-like"/>
    <property type="match status" value="1"/>
</dbReference>
<accession>A0A6L9L8G9</accession>
<evidence type="ECO:0000256" key="3">
    <source>
        <dbReference type="ARBA" id="ARBA00020311"/>
    </source>
</evidence>
<evidence type="ECO:0000256" key="2">
    <source>
        <dbReference type="ARBA" id="ARBA00012417"/>
    </source>
</evidence>
<dbReference type="PANTHER" id="PTHR10133">
    <property type="entry name" value="DNA POLYMERASE I"/>
    <property type="match status" value="1"/>
</dbReference>
<dbReference type="GO" id="GO:0006302">
    <property type="term" value="P:double-strand break repair"/>
    <property type="evidence" value="ECO:0007669"/>
    <property type="project" value="TreeGrafter"/>
</dbReference>
<evidence type="ECO:0000256" key="1">
    <source>
        <dbReference type="ARBA" id="ARBA00007705"/>
    </source>
</evidence>
<reference evidence="8 9" key="1">
    <citation type="submission" date="2020-02" db="EMBL/GenBank/DDBJ databases">
        <title>Draft genome sequence of two Spirosoma agri KCTC 52727 and Spirosoma terrae KCTC 52035.</title>
        <authorList>
            <person name="Rojas J."/>
            <person name="Ambika Manirajan B."/>
            <person name="Suarez C."/>
            <person name="Ratering S."/>
            <person name="Schnell S."/>
        </authorList>
    </citation>
    <scope>NUCLEOTIDE SEQUENCE [LARGE SCALE GENOMIC DNA]</scope>
    <source>
        <strain evidence="8 9">KCTC 52035</strain>
    </source>
</reference>
<evidence type="ECO:0000313" key="8">
    <source>
        <dbReference type="EMBL" id="NDU95642.1"/>
    </source>
</evidence>
<comment type="catalytic activity">
    <reaction evidence="5">
        <text>DNA(n) + a 2'-deoxyribonucleoside 5'-triphosphate = DNA(n+1) + diphosphate</text>
        <dbReference type="Rhea" id="RHEA:22508"/>
        <dbReference type="Rhea" id="RHEA-COMP:17339"/>
        <dbReference type="Rhea" id="RHEA-COMP:17340"/>
        <dbReference type="ChEBI" id="CHEBI:33019"/>
        <dbReference type="ChEBI" id="CHEBI:61560"/>
        <dbReference type="ChEBI" id="CHEBI:173112"/>
        <dbReference type="EC" id="2.7.7.7"/>
    </reaction>
</comment>
<dbReference type="InterPro" id="IPR002562">
    <property type="entry name" value="3'-5'_exonuclease_dom"/>
</dbReference>
<organism evidence="8 9">
    <name type="scientific">Spirosoma terrae</name>
    <dbReference type="NCBI Taxonomy" id="1968276"/>
    <lineage>
        <taxon>Bacteria</taxon>
        <taxon>Pseudomonadati</taxon>
        <taxon>Bacteroidota</taxon>
        <taxon>Cytophagia</taxon>
        <taxon>Cytophagales</taxon>
        <taxon>Cytophagaceae</taxon>
        <taxon>Spirosoma</taxon>
    </lineage>
</organism>
<dbReference type="SUPFAM" id="SSF56672">
    <property type="entry name" value="DNA/RNA polymerases"/>
    <property type="match status" value="1"/>
</dbReference>
<dbReference type="GO" id="GO:0003677">
    <property type="term" value="F:DNA binding"/>
    <property type="evidence" value="ECO:0007669"/>
    <property type="project" value="InterPro"/>
</dbReference>
<dbReference type="PRINTS" id="PR00868">
    <property type="entry name" value="DNAPOLI"/>
</dbReference>
<dbReference type="AlphaFoldDB" id="A0A6L9L8G9"/>
<evidence type="ECO:0000259" key="7">
    <source>
        <dbReference type="SMART" id="SM00482"/>
    </source>
</evidence>
<keyword evidence="9" id="KW-1185">Reference proteome</keyword>
<protein>
    <recommendedName>
        <fullName evidence="3">DNA polymerase I</fullName>
        <ecNumber evidence="2">2.7.7.7</ecNumber>
    </recommendedName>
</protein>
<dbReference type="GO" id="GO:0008408">
    <property type="term" value="F:3'-5' exonuclease activity"/>
    <property type="evidence" value="ECO:0007669"/>
    <property type="project" value="InterPro"/>
</dbReference>
<evidence type="ECO:0000313" key="9">
    <source>
        <dbReference type="Proteomes" id="UP000474175"/>
    </source>
</evidence>
<dbReference type="Proteomes" id="UP000474175">
    <property type="component" value="Unassembled WGS sequence"/>
</dbReference>
<dbReference type="InterPro" id="IPR002298">
    <property type="entry name" value="DNA_polymerase_A"/>
</dbReference>
<comment type="caution">
    <text evidence="8">The sequence shown here is derived from an EMBL/GenBank/DDBJ whole genome shotgun (WGS) entry which is preliminary data.</text>
</comment>
<dbReference type="PANTHER" id="PTHR10133:SF27">
    <property type="entry name" value="DNA POLYMERASE NU"/>
    <property type="match status" value="1"/>
</dbReference>
<dbReference type="Gene3D" id="3.30.420.10">
    <property type="entry name" value="Ribonuclease H-like superfamily/Ribonuclease H"/>
    <property type="match status" value="1"/>
</dbReference>
<dbReference type="Gene3D" id="1.10.150.20">
    <property type="entry name" value="5' to 3' exonuclease, C-terminal subdomain"/>
    <property type="match status" value="1"/>
</dbReference>